<feature type="signal peptide" evidence="1">
    <location>
        <begin position="1"/>
        <end position="19"/>
    </location>
</feature>
<keyword evidence="3" id="KW-1185">Reference proteome</keyword>
<name>D8MBF2_BLAHO</name>
<evidence type="ECO:0000313" key="3">
    <source>
        <dbReference type="Proteomes" id="UP000008312"/>
    </source>
</evidence>
<organism evidence="2">
    <name type="scientific">Blastocystis hominis</name>
    <dbReference type="NCBI Taxonomy" id="12968"/>
    <lineage>
        <taxon>Eukaryota</taxon>
        <taxon>Sar</taxon>
        <taxon>Stramenopiles</taxon>
        <taxon>Bigyra</taxon>
        <taxon>Opalozoa</taxon>
        <taxon>Opalinata</taxon>
        <taxon>Blastocystidae</taxon>
        <taxon>Blastocystis</taxon>
    </lineage>
</organism>
<accession>D8MBF2</accession>
<protein>
    <submittedName>
        <fullName evidence="2">Uncharacterized protein</fullName>
    </submittedName>
</protein>
<reference evidence="2" key="1">
    <citation type="submission" date="2010-02" db="EMBL/GenBank/DDBJ databases">
        <title>Sequencing and annotation of the Blastocystis hominis genome.</title>
        <authorList>
            <person name="Wincker P."/>
        </authorList>
    </citation>
    <scope>NUCLEOTIDE SEQUENCE</scope>
    <source>
        <strain evidence="2">Singapore isolate B</strain>
    </source>
</reference>
<dbReference type="RefSeq" id="XP_012899439.1">
    <property type="nucleotide sequence ID" value="XM_013043985.1"/>
</dbReference>
<sequence>MLFWTIGVGTILLLPFIHHYNKKHNRITADGVSRQLDAVNRESKIPLTPFKKKRSQVRFADEQTSVINHEGNSPLEVVIPYQPELDSTDSAPVILPEQRLSLPHNEKRQFSNPIRFLNRHRSYSY</sequence>
<evidence type="ECO:0000256" key="1">
    <source>
        <dbReference type="SAM" id="SignalP"/>
    </source>
</evidence>
<dbReference type="Proteomes" id="UP000008312">
    <property type="component" value="Unassembled WGS sequence"/>
</dbReference>
<dbReference type="GeneID" id="24921981"/>
<evidence type="ECO:0000313" key="2">
    <source>
        <dbReference type="EMBL" id="CBK25391.2"/>
    </source>
</evidence>
<feature type="chain" id="PRO_5003117823" evidence="1">
    <location>
        <begin position="20"/>
        <end position="125"/>
    </location>
</feature>
<keyword evidence="1" id="KW-0732">Signal</keyword>
<proteinExistence type="predicted"/>
<gene>
    <name evidence="2" type="ORF">GSBLH_T00004996001</name>
</gene>
<dbReference type="EMBL" id="FN668691">
    <property type="protein sequence ID" value="CBK25391.2"/>
    <property type="molecule type" value="Genomic_DNA"/>
</dbReference>
<dbReference type="InParanoid" id="D8MBF2"/>
<dbReference type="AlphaFoldDB" id="D8MBF2"/>